<comment type="similarity">
    <text evidence="1">Belongs to the H-rev107 family.</text>
</comment>
<evidence type="ECO:0000313" key="6">
    <source>
        <dbReference type="EMBL" id="KAK2727747.1"/>
    </source>
</evidence>
<feature type="domain" description="LRAT" evidence="5">
    <location>
        <begin position="43"/>
        <end position="155"/>
    </location>
</feature>
<dbReference type="AlphaFoldDB" id="A0AA88IUS1"/>
<accession>A0AA88IUS1</accession>
<evidence type="ECO:0000259" key="5">
    <source>
        <dbReference type="PROSITE" id="PS51934"/>
    </source>
</evidence>
<evidence type="ECO:0000256" key="2">
    <source>
        <dbReference type="ARBA" id="ARBA00022679"/>
    </source>
</evidence>
<gene>
    <name evidence="6" type="ORF">QYM36_008287</name>
</gene>
<dbReference type="GO" id="GO:0004623">
    <property type="term" value="F:phospholipase A2 activity"/>
    <property type="evidence" value="ECO:0007669"/>
    <property type="project" value="TreeGrafter"/>
</dbReference>
<dbReference type="InterPro" id="IPR051496">
    <property type="entry name" value="H-rev107_PLA/AT"/>
</dbReference>
<dbReference type="PANTHER" id="PTHR13943:SF77">
    <property type="entry name" value="LRAT DOMAIN-CONTAINING PROTEIN"/>
    <property type="match status" value="1"/>
</dbReference>
<keyword evidence="4" id="KW-0443">Lipid metabolism</keyword>
<keyword evidence="7" id="KW-1185">Reference proteome</keyword>
<dbReference type="GO" id="GO:0016410">
    <property type="term" value="F:N-acyltransferase activity"/>
    <property type="evidence" value="ECO:0007669"/>
    <property type="project" value="TreeGrafter"/>
</dbReference>
<dbReference type="GO" id="GO:0008970">
    <property type="term" value="F:phospholipase A1 activity"/>
    <property type="evidence" value="ECO:0007669"/>
    <property type="project" value="TreeGrafter"/>
</dbReference>
<dbReference type="PANTHER" id="PTHR13943">
    <property type="entry name" value="HRAS-LIKE SUPPRESSOR - RELATED"/>
    <property type="match status" value="1"/>
</dbReference>
<comment type="caution">
    <text evidence="6">The sequence shown here is derived from an EMBL/GenBank/DDBJ whole genome shotgun (WGS) entry which is preliminary data.</text>
</comment>
<dbReference type="EMBL" id="JAVRJZ010000001">
    <property type="protein sequence ID" value="KAK2727747.1"/>
    <property type="molecule type" value="Genomic_DNA"/>
</dbReference>
<proteinExistence type="inferred from homology"/>
<name>A0AA88IUS1_ARTSF</name>
<keyword evidence="3" id="KW-0378">Hydrolase</keyword>
<dbReference type="InterPro" id="IPR007053">
    <property type="entry name" value="LRAT_dom"/>
</dbReference>
<dbReference type="Pfam" id="PF04970">
    <property type="entry name" value="LRAT"/>
    <property type="match status" value="1"/>
</dbReference>
<protein>
    <recommendedName>
        <fullName evidence="5">LRAT domain-containing protein</fullName>
    </recommendedName>
</protein>
<evidence type="ECO:0000313" key="7">
    <source>
        <dbReference type="Proteomes" id="UP001187531"/>
    </source>
</evidence>
<sequence length="188" mass="22162">MNTKETKKAELEAPKWNDATTLLDPENGYWKMLEIGDLIEFQRTYLGKNVYNHWVVYIGNLEVIEARPQKNLLKKLAKSDWIKKISLQEATDNSRWRINHFLDEMYPPFEKQEIRKRAEEQLDPKTRTFPCYELTTSNCEHFCHLVRNGKSVSIQVEEKKLLHEVGKEILSEVGELLGTLVINELPFW</sequence>
<dbReference type="PROSITE" id="PS51934">
    <property type="entry name" value="LRAT"/>
    <property type="match status" value="1"/>
</dbReference>
<dbReference type="GO" id="GO:0005737">
    <property type="term" value="C:cytoplasm"/>
    <property type="evidence" value="ECO:0007669"/>
    <property type="project" value="TreeGrafter"/>
</dbReference>
<evidence type="ECO:0000256" key="3">
    <source>
        <dbReference type="ARBA" id="ARBA00022801"/>
    </source>
</evidence>
<keyword evidence="2" id="KW-0808">Transferase</keyword>
<reference evidence="6" key="1">
    <citation type="submission" date="2023-07" db="EMBL/GenBank/DDBJ databases">
        <title>Chromosome-level genome assembly of Artemia franciscana.</title>
        <authorList>
            <person name="Jo E."/>
        </authorList>
    </citation>
    <scope>NUCLEOTIDE SEQUENCE</scope>
    <source>
        <tissue evidence="6">Whole body</tissue>
    </source>
</reference>
<dbReference type="GO" id="GO:0070292">
    <property type="term" value="P:N-acylphosphatidylethanolamine metabolic process"/>
    <property type="evidence" value="ECO:0007669"/>
    <property type="project" value="TreeGrafter"/>
</dbReference>
<dbReference type="Gene3D" id="3.90.1720.10">
    <property type="entry name" value="endopeptidase domain like (from Nostoc punctiforme)"/>
    <property type="match status" value="1"/>
</dbReference>
<organism evidence="6 7">
    <name type="scientific">Artemia franciscana</name>
    <name type="common">Brine shrimp</name>
    <name type="synonym">Artemia sanfranciscana</name>
    <dbReference type="NCBI Taxonomy" id="6661"/>
    <lineage>
        <taxon>Eukaryota</taxon>
        <taxon>Metazoa</taxon>
        <taxon>Ecdysozoa</taxon>
        <taxon>Arthropoda</taxon>
        <taxon>Crustacea</taxon>
        <taxon>Branchiopoda</taxon>
        <taxon>Anostraca</taxon>
        <taxon>Artemiidae</taxon>
        <taxon>Artemia</taxon>
    </lineage>
</organism>
<evidence type="ECO:0000256" key="4">
    <source>
        <dbReference type="ARBA" id="ARBA00023098"/>
    </source>
</evidence>
<evidence type="ECO:0000256" key="1">
    <source>
        <dbReference type="ARBA" id="ARBA00007824"/>
    </source>
</evidence>
<dbReference type="Proteomes" id="UP001187531">
    <property type="component" value="Unassembled WGS sequence"/>
</dbReference>